<dbReference type="PROSITE" id="PS50004">
    <property type="entry name" value="C2"/>
    <property type="match status" value="2"/>
</dbReference>
<dbReference type="Gene3D" id="1.20.58.1100">
    <property type="match status" value="1"/>
</dbReference>
<evidence type="ECO:0000313" key="6">
    <source>
        <dbReference type="Proteomes" id="UP000320333"/>
    </source>
</evidence>
<organism evidence="5 6">
    <name type="scientific">Chytriomyces confervae</name>
    <dbReference type="NCBI Taxonomy" id="246404"/>
    <lineage>
        <taxon>Eukaryota</taxon>
        <taxon>Fungi</taxon>
        <taxon>Fungi incertae sedis</taxon>
        <taxon>Chytridiomycota</taxon>
        <taxon>Chytridiomycota incertae sedis</taxon>
        <taxon>Chytridiomycetes</taxon>
        <taxon>Chytridiales</taxon>
        <taxon>Chytriomycetaceae</taxon>
        <taxon>Chytriomyces</taxon>
    </lineage>
</organism>
<accession>A0A507FHN7</accession>
<feature type="compositionally biased region" description="Basic and acidic residues" evidence="1">
    <location>
        <begin position="1"/>
        <end position="22"/>
    </location>
</feature>
<feature type="domain" description="C2" evidence="2">
    <location>
        <begin position="453"/>
        <end position="585"/>
    </location>
</feature>
<dbReference type="Proteomes" id="UP000320333">
    <property type="component" value="Unassembled WGS sequence"/>
</dbReference>
<dbReference type="Gene3D" id="2.60.40.150">
    <property type="entry name" value="C2 domain"/>
    <property type="match status" value="2"/>
</dbReference>
<dbReference type="SMART" id="SM00239">
    <property type="entry name" value="C2"/>
    <property type="match status" value="2"/>
</dbReference>
<dbReference type="PROSITE" id="PS51258">
    <property type="entry name" value="MHD1"/>
    <property type="match status" value="1"/>
</dbReference>
<proteinExistence type="predicted"/>
<comment type="caution">
    <text evidence="5">The sequence shown here is derived from an EMBL/GenBank/DDBJ whole genome shotgun (WGS) entry which is preliminary data.</text>
</comment>
<dbReference type="Gene3D" id="1.10.357.50">
    <property type="match status" value="1"/>
</dbReference>
<protein>
    <recommendedName>
        <fullName evidence="7">C2 domain-containing protein</fullName>
    </recommendedName>
</protein>
<dbReference type="SUPFAM" id="SSF49562">
    <property type="entry name" value="C2 domain (Calcium/lipid-binding domain, CaLB)"/>
    <property type="match status" value="2"/>
</dbReference>
<feature type="compositionally biased region" description="Low complexity" evidence="1">
    <location>
        <begin position="253"/>
        <end position="271"/>
    </location>
</feature>
<feature type="compositionally biased region" description="Low complexity" evidence="1">
    <location>
        <begin position="109"/>
        <end position="119"/>
    </location>
</feature>
<dbReference type="PROSITE" id="PS51259">
    <property type="entry name" value="MHD2"/>
    <property type="match status" value="1"/>
</dbReference>
<reference evidence="5 6" key="1">
    <citation type="journal article" date="2019" name="Sci. Rep.">
        <title>Comparative genomics of chytrid fungi reveal insights into the obligate biotrophic and pathogenic lifestyle of Synchytrium endobioticum.</title>
        <authorList>
            <person name="van de Vossenberg B.T.L.H."/>
            <person name="Warris S."/>
            <person name="Nguyen H.D.T."/>
            <person name="van Gent-Pelzer M.P.E."/>
            <person name="Joly D.L."/>
            <person name="van de Geest H.C."/>
            <person name="Bonants P.J.M."/>
            <person name="Smith D.S."/>
            <person name="Levesque C.A."/>
            <person name="van der Lee T.A.J."/>
        </authorList>
    </citation>
    <scope>NUCLEOTIDE SEQUENCE [LARGE SCALE GENOMIC DNA]</scope>
    <source>
        <strain evidence="5 6">CBS 675.73</strain>
    </source>
</reference>
<dbReference type="OrthoDB" id="2015333at2759"/>
<feature type="domain" description="C2" evidence="2">
    <location>
        <begin position="1101"/>
        <end position="1263"/>
    </location>
</feature>
<evidence type="ECO:0000259" key="3">
    <source>
        <dbReference type="PROSITE" id="PS51258"/>
    </source>
</evidence>
<feature type="compositionally biased region" description="Basic and acidic residues" evidence="1">
    <location>
        <begin position="87"/>
        <end position="108"/>
    </location>
</feature>
<evidence type="ECO:0000256" key="1">
    <source>
        <dbReference type="SAM" id="MobiDB-lite"/>
    </source>
</evidence>
<gene>
    <name evidence="5" type="ORF">CcCBS67573_g02921</name>
</gene>
<evidence type="ECO:0000313" key="5">
    <source>
        <dbReference type="EMBL" id="TPX75813.1"/>
    </source>
</evidence>
<dbReference type="InterPro" id="IPR014770">
    <property type="entry name" value="Munc13_1"/>
</dbReference>
<evidence type="ECO:0000259" key="2">
    <source>
        <dbReference type="PROSITE" id="PS50004"/>
    </source>
</evidence>
<dbReference type="InterPro" id="IPR000008">
    <property type="entry name" value="C2_dom"/>
</dbReference>
<dbReference type="EMBL" id="QEAP01000067">
    <property type="protein sequence ID" value="TPX75813.1"/>
    <property type="molecule type" value="Genomic_DNA"/>
</dbReference>
<dbReference type="Pfam" id="PF00168">
    <property type="entry name" value="C2"/>
    <property type="match status" value="2"/>
</dbReference>
<name>A0A507FHN7_9FUNG</name>
<dbReference type="InterPro" id="IPR035892">
    <property type="entry name" value="C2_domain_sf"/>
</dbReference>
<dbReference type="PANTHER" id="PTHR47263:SF1">
    <property type="entry name" value="C2 DOMAIN PROTEIN (AFU_ORTHOLOGUE AFUA_7G02350)"/>
    <property type="match status" value="1"/>
</dbReference>
<feature type="compositionally biased region" description="Pro residues" evidence="1">
    <location>
        <begin position="148"/>
        <end position="157"/>
    </location>
</feature>
<feature type="compositionally biased region" description="Basic and acidic residues" evidence="1">
    <location>
        <begin position="338"/>
        <end position="349"/>
    </location>
</feature>
<sequence>MRERGDKDSARDRDRDRERRDPSASSTVKRSGSKSATRDRDRDRDRDREREKERERERDVDRERGRGRDNSKDASREALQQQQLSPSRRDRERDRDPELIPPPRRDRSSSQGHSQQTQSGRRDKEKAPNPVHLARSPGPSRSNTNPDVPLPTSPASPRPRRNLNEASTADDLDAPVRRRRNPPNEESPSPPARSRRNQEEVAALPSATRAHKLPRDRRSDGGVEGTRVAGSNGSREESRTRNQHRRQNSNEESPVSPTSPDSDVAPISRSASKSRKKSPVDEDNNSDGNDDRMVRSPTNRSKANRAGASRETALEDMDEDEIAAIKKAANDRKRKSQFIREKKKEKVREDEDAEEKAKRRKERERRDLEKKDAERRIAEIERIRRGGEFVTEFDESILDPDYVEGVIRMLITDRTTAPTPDNFISPDGFDSYQQKINAPLQEVIGDFLSERYIDGPNRAAQKRNQQQRGPAVVVFLKVMEVTDIYIKGNGKPRECYCRIEFGENPDDGSSGSGKNTESFVTDVASSMTNPFVWGQHLNININSLSDKMIVSVWDQRKDDFLGQVKLNVEDIVARHERDGYISKWYDLQPREGRHKDKYVGGGILLEFNIDQSQNEEAMKTKNRELYLETELISAKINFIALYKILLRACLTLDMLIIEVNESSVDLLSNESKTLLRVYGAKWAIGEAVQFVSYVDLLFNMYKLNEVPVNALLVAYDGIYNRMKAHPGWLTKYDKPALSDLSDQMHDYYKTQILKYKEFFPKNRPNGALERTIFLWRLVHKSSVYRENHPDSPTSFQEQIKDVLTKSCNTRYEKLYELTSAIDESDLEAVVEGLVKLTTMLTDEIEMDAKYYHTAFRKDVDIVKLSVDLYTTSFLQTLDEHQEFFTSPEGVAVASKGIFELLKKVRRMDAKLERIVPGRSKVNAEKLFAPFMLKWLDYIGTKTVEWVANAVNADNFEPIDDFDYSSGDSPHSSSVMDIFTAINHELSFIVDLKWSNEVQSAGFYQKFSKTIYTAIEQYCDVIGTGELKPASDAGKKWVDMLKIRKEKRGPTDIASESCVKLCNIEFALQKMEDLNKIMDVASLQRTVKDYRATIAPALKQKALEKKGVSAIDDEPVKGGFSVQLIYAENIKPVTNTGLANSYATIRVPEGTHVPPPDPLDVTGIDAGAGIEGQPPQAIAAPVTPGAPVPEVYLKGQNCEMARTRVIPDSINPHWDETFTFILPPISRLDVNVFSKNLITNDPLCGTAALDLSEGSRLKRKLVDHHTHDVFLELEPQGRILLRLTLEGEEEDVEFWFRRAREKLGRTRNDFVRSLCTRISPYMREVLSKAIKEQEAAPIKKEGWMSALQKTQLSNKTVAGEDIAKEVSSREVDRILSPLTDYLNKNLDTLFSGLSSKMATEVTKRIWEDSLLIIETCLIPQLFGPIEKDRRYLNPRQVSVLTWTLDILKEFFHAGGADLGLPMKLLETKKYVHGMKLIDGYSRELRKLKSDYEKSLRDGREKEYILRLCRLRFERQEDLTSTERDEGRKWIEVQLVNRKEQ</sequence>
<feature type="region of interest" description="Disordered" evidence="1">
    <location>
        <begin position="1"/>
        <end position="370"/>
    </location>
</feature>
<keyword evidence="6" id="KW-1185">Reference proteome</keyword>
<feature type="domain" description="MHD1" evidence="3">
    <location>
        <begin position="895"/>
        <end position="1021"/>
    </location>
</feature>
<dbReference type="Pfam" id="PF06292">
    <property type="entry name" value="MUN"/>
    <property type="match status" value="1"/>
</dbReference>
<dbReference type="InterPro" id="IPR010439">
    <property type="entry name" value="MUN_dom"/>
</dbReference>
<dbReference type="PANTHER" id="PTHR47263">
    <property type="entry name" value="ADENYLATE CYCLASE ACTIVATION PROTEIN GIT1"/>
    <property type="match status" value="1"/>
</dbReference>
<dbReference type="InterPro" id="IPR052811">
    <property type="entry name" value="Glucose_resp_signaling"/>
</dbReference>
<feature type="domain" description="MHD2" evidence="4">
    <location>
        <begin position="1371"/>
        <end position="1490"/>
    </location>
</feature>
<dbReference type="InterPro" id="IPR014772">
    <property type="entry name" value="Munc13_dom-2"/>
</dbReference>
<dbReference type="CDD" id="cd00030">
    <property type="entry name" value="C2"/>
    <property type="match status" value="1"/>
</dbReference>
<feature type="compositionally biased region" description="Basic and acidic residues" evidence="1">
    <location>
        <begin position="36"/>
        <end position="76"/>
    </location>
</feature>
<dbReference type="STRING" id="246404.A0A507FHN7"/>
<evidence type="ECO:0008006" key="7">
    <source>
        <dbReference type="Google" id="ProtNLM"/>
    </source>
</evidence>
<evidence type="ECO:0000259" key="4">
    <source>
        <dbReference type="PROSITE" id="PS51259"/>
    </source>
</evidence>
<feature type="compositionally biased region" description="Polar residues" evidence="1">
    <location>
        <begin position="23"/>
        <end position="35"/>
    </location>
</feature>